<gene>
    <name evidence="1" type="ORF">Patl1_29647</name>
</gene>
<name>A0ACC1AE45_9ROSI</name>
<sequence>MENGETRLQQTEISTVIDIQESDSDFEGSKQMERSNDDAVTDIKVEGPDSVLEASENIERIDDDAVIDIIEVEDPGSELEASEQMERRDEDAVIDVGDPYLELETYLMNELESLHPLSEKCTIHCVQENVRRLDEKAYTPRIVSIGPIHHGKLELKAMEEYKRRYLQQFLERTNQLKEKPEILTTPTVKELYQAGVKFKLGLSKNLFDIRFHNGILEIPRFTVVSSLENVWKNLLAFEHSQCDDDLLNDYIIIMNYLVNTPKDVDILVQHQIIQNPVGDCELVSSLLHRLNQRPVFSSRFLYSSLVEELNEYCRRPSHRWKATLKQDYFKTPWTTVSVIAATILLILTVIQTICSILQVK</sequence>
<dbReference type="EMBL" id="CM047907">
    <property type="protein sequence ID" value="KAJ0084539.1"/>
    <property type="molecule type" value="Genomic_DNA"/>
</dbReference>
<protein>
    <submittedName>
        <fullName evidence="1">Uncharacterized protein</fullName>
    </submittedName>
</protein>
<comment type="caution">
    <text evidence="1">The sequence shown here is derived from an EMBL/GenBank/DDBJ whole genome shotgun (WGS) entry which is preliminary data.</text>
</comment>
<dbReference type="Proteomes" id="UP001164250">
    <property type="component" value="Chromosome 11"/>
</dbReference>
<organism evidence="1 2">
    <name type="scientific">Pistacia atlantica</name>
    <dbReference type="NCBI Taxonomy" id="434234"/>
    <lineage>
        <taxon>Eukaryota</taxon>
        <taxon>Viridiplantae</taxon>
        <taxon>Streptophyta</taxon>
        <taxon>Embryophyta</taxon>
        <taxon>Tracheophyta</taxon>
        <taxon>Spermatophyta</taxon>
        <taxon>Magnoliopsida</taxon>
        <taxon>eudicotyledons</taxon>
        <taxon>Gunneridae</taxon>
        <taxon>Pentapetalae</taxon>
        <taxon>rosids</taxon>
        <taxon>malvids</taxon>
        <taxon>Sapindales</taxon>
        <taxon>Anacardiaceae</taxon>
        <taxon>Pistacia</taxon>
    </lineage>
</organism>
<reference evidence="2" key="1">
    <citation type="journal article" date="2023" name="G3 (Bethesda)">
        <title>Genome assembly and association tests identify interacting loci associated with vigor, precocity, and sex in interspecific pistachio rootstocks.</title>
        <authorList>
            <person name="Palmer W."/>
            <person name="Jacygrad E."/>
            <person name="Sagayaradj S."/>
            <person name="Cavanaugh K."/>
            <person name="Han R."/>
            <person name="Bertier L."/>
            <person name="Beede B."/>
            <person name="Kafkas S."/>
            <person name="Golino D."/>
            <person name="Preece J."/>
            <person name="Michelmore R."/>
        </authorList>
    </citation>
    <scope>NUCLEOTIDE SEQUENCE [LARGE SCALE GENOMIC DNA]</scope>
</reference>
<keyword evidence="2" id="KW-1185">Reference proteome</keyword>
<evidence type="ECO:0000313" key="2">
    <source>
        <dbReference type="Proteomes" id="UP001164250"/>
    </source>
</evidence>
<evidence type="ECO:0000313" key="1">
    <source>
        <dbReference type="EMBL" id="KAJ0084539.1"/>
    </source>
</evidence>
<proteinExistence type="predicted"/>
<accession>A0ACC1AE45</accession>